<feature type="transmembrane region" description="Helical" evidence="2">
    <location>
        <begin position="179"/>
        <end position="198"/>
    </location>
</feature>
<feature type="region of interest" description="Disordered" evidence="1">
    <location>
        <begin position="203"/>
        <end position="230"/>
    </location>
</feature>
<reference evidence="4" key="1">
    <citation type="submission" date="2018-05" db="EMBL/GenBank/DDBJ databases">
        <authorList>
            <person name="Lanie J.A."/>
            <person name="Ng W.-L."/>
            <person name="Kazmierczak K.M."/>
            <person name="Andrzejewski T.M."/>
            <person name="Davidsen T.M."/>
            <person name="Wayne K.J."/>
            <person name="Tettelin H."/>
            <person name="Glass J.I."/>
            <person name="Rusch D."/>
            <person name="Podicherti R."/>
            <person name="Tsui H.-C.T."/>
            <person name="Winkler M.E."/>
        </authorList>
    </citation>
    <scope>NUCLEOTIDE SEQUENCE</scope>
</reference>
<evidence type="ECO:0000256" key="2">
    <source>
        <dbReference type="SAM" id="Phobius"/>
    </source>
</evidence>
<keyword evidence="2" id="KW-0472">Membrane</keyword>
<organism evidence="4">
    <name type="scientific">marine metagenome</name>
    <dbReference type="NCBI Taxonomy" id="408172"/>
    <lineage>
        <taxon>unclassified sequences</taxon>
        <taxon>metagenomes</taxon>
        <taxon>ecological metagenomes</taxon>
    </lineage>
</organism>
<dbReference type="EMBL" id="UINC01087235">
    <property type="protein sequence ID" value="SVC36436.1"/>
    <property type="molecule type" value="Genomic_DNA"/>
</dbReference>
<evidence type="ECO:0000313" key="4">
    <source>
        <dbReference type="EMBL" id="SVC36436.1"/>
    </source>
</evidence>
<dbReference type="PANTHER" id="PTHR11360:SF284">
    <property type="entry name" value="EG:103B4.3 PROTEIN-RELATED"/>
    <property type="match status" value="1"/>
</dbReference>
<dbReference type="InterPro" id="IPR036259">
    <property type="entry name" value="MFS_trans_sf"/>
</dbReference>
<keyword evidence="2" id="KW-1133">Transmembrane helix</keyword>
<feature type="non-terminal residue" evidence="4">
    <location>
        <position position="271"/>
    </location>
</feature>
<feature type="transmembrane region" description="Helical" evidence="2">
    <location>
        <begin position="146"/>
        <end position="167"/>
    </location>
</feature>
<proteinExistence type="predicted"/>
<sequence length="271" mass="28945">MSTGDRSSVSGRRDHPFYGWYVVAVAALQGMFGNGTISSGFPIFFEPIRAQLNIGYAQMSLVFSLARAEGGMGSPVVGWLVDKFGSRPLLVFGGLTAGIGLILLSFANSYIQLVAIFVGVVSIGKTAGLGQTLMATVNQWFIRRKALAMSTLMTSFAGGGAIVVPLLSFGISHLGWRETLRAAGVAIFLMTIPVGLIIRSKPEDMGLRPDGDATPSDRPGSAERSRETPGAVEFTVRQALKTRTYWFMLLGVVSRVSATNAIIIHIFPILA</sequence>
<evidence type="ECO:0000259" key="3">
    <source>
        <dbReference type="PROSITE" id="PS50850"/>
    </source>
</evidence>
<dbReference type="Gene3D" id="1.20.1250.20">
    <property type="entry name" value="MFS general substrate transporter like domains"/>
    <property type="match status" value="1"/>
</dbReference>
<feature type="transmembrane region" description="Helical" evidence="2">
    <location>
        <begin position="245"/>
        <end position="270"/>
    </location>
</feature>
<feature type="transmembrane region" description="Helical" evidence="2">
    <location>
        <begin position="113"/>
        <end position="134"/>
    </location>
</feature>
<keyword evidence="2" id="KW-0812">Transmembrane</keyword>
<dbReference type="GO" id="GO:0022857">
    <property type="term" value="F:transmembrane transporter activity"/>
    <property type="evidence" value="ECO:0007669"/>
    <property type="project" value="InterPro"/>
</dbReference>
<evidence type="ECO:0000256" key="1">
    <source>
        <dbReference type="SAM" id="MobiDB-lite"/>
    </source>
</evidence>
<dbReference type="SUPFAM" id="SSF103473">
    <property type="entry name" value="MFS general substrate transporter"/>
    <property type="match status" value="1"/>
</dbReference>
<gene>
    <name evidence="4" type="ORF">METZ01_LOCUS289290</name>
</gene>
<name>A0A382LIM2_9ZZZZ</name>
<dbReference type="InterPro" id="IPR020846">
    <property type="entry name" value="MFS_dom"/>
</dbReference>
<feature type="domain" description="Major facilitator superfamily (MFS) profile" evidence="3">
    <location>
        <begin position="19"/>
        <end position="271"/>
    </location>
</feature>
<feature type="transmembrane region" description="Helical" evidence="2">
    <location>
        <begin position="20"/>
        <end position="45"/>
    </location>
</feature>
<dbReference type="Pfam" id="PF07690">
    <property type="entry name" value="MFS_1"/>
    <property type="match status" value="1"/>
</dbReference>
<dbReference type="InterPro" id="IPR050327">
    <property type="entry name" value="Proton-linked_MCT"/>
</dbReference>
<dbReference type="AlphaFoldDB" id="A0A382LIM2"/>
<dbReference type="PROSITE" id="PS50850">
    <property type="entry name" value="MFS"/>
    <property type="match status" value="1"/>
</dbReference>
<feature type="transmembrane region" description="Helical" evidence="2">
    <location>
        <begin position="89"/>
        <end position="107"/>
    </location>
</feature>
<accession>A0A382LIM2</accession>
<protein>
    <recommendedName>
        <fullName evidence="3">Major facilitator superfamily (MFS) profile domain-containing protein</fullName>
    </recommendedName>
</protein>
<dbReference type="InterPro" id="IPR011701">
    <property type="entry name" value="MFS"/>
</dbReference>
<dbReference type="PANTHER" id="PTHR11360">
    <property type="entry name" value="MONOCARBOXYLATE TRANSPORTER"/>
    <property type="match status" value="1"/>
</dbReference>